<keyword evidence="1" id="KW-0812">Transmembrane</keyword>
<proteinExistence type="predicted"/>
<keyword evidence="3" id="KW-1185">Reference proteome</keyword>
<name>A0ABU7CEP2_9TELE</name>
<protein>
    <submittedName>
        <fullName evidence="2">Uncharacterized protein</fullName>
    </submittedName>
</protein>
<feature type="transmembrane region" description="Helical" evidence="1">
    <location>
        <begin position="23"/>
        <end position="45"/>
    </location>
</feature>
<dbReference type="EMBL" id="JAHUTI010090067">
    <property type="protein sequence ID" value="MED6261426.1"/>
    <property type="molecule type" value="Genomic_DNA"/>
</dbReference>
<comment type="caution">
    <text evidence="2">The sequence shown here is derived from an EMBL/GenBank/DDBJ whole genome shotgun (WGS) entry which is preliminary data.</text>
</comment>
<evidence type="ECO:0000313" key="3">
    <source>
        <dbReference type="Proteomes" id="UP001345963"/>
    </source>
</evidence>
<keyword evidence="1" id="KW-0472">Membrane</keyword>
<organism evidence="2 3">
    <name type="scientific">Ataeniobius toweri</name>
    <dbReference type="NCBI Taxonomy" id="208326"/>
    <lineage>
        <taxon>Eukaryota</taxon>
        <taxon>Metazoa</taxon>
        <taxon>Chordata</taxon>
        <taxon>Craniata</taxon>
        <taxon>Vertebrata</taxon>
        <taxon>Euteleostomi</taxon>
        <taxon>Actinopterygii</taxon>
        <taxon>Neopterygii</taxon>
        <taxon>Teleostei</taxon>
        <taxon>Neoteleostei</taxon>
        <taxon>Acanthomorphata</taxon>
        <taxon>Ovalentaria</taxon>
        <taxon>Atherinomorphae</taxon>
        <taxon>Cyprinodontiformes</taxon>
        <taxon>Goodeidae</taxon>
        <taxon>Ataeniobius</taxon>
    </lineage>
</organism>
<reference evidence="2 3" key="1">
    <citation type="submission" date="2021-07" db="EMBL/GenBank/DDBJ databases">
        <authorList>
            <person name="Palmer J.M."/>
        </authorList>
    </citation>
    <scope>NUCLEOTIDE SEQUENCE [LARGE SCALE GENOMIC DNA]</scope>
    <source>
        <strain evidence="2 3">AT_MEX2019</strain>
        <tissue evidence="2">Muscle</tissue>
    </source>
</reference>
<sequence>MDIMIRMLKLNFNLSTHYSMKTLYWTLLDWVHYCFLFGFANFYGISNDDLWLNQKVVKDSTVGASDIKKTASIISNQKTHTSSVWLPQHPEMLFKPVLLRSINADIHVGVHMFND</sequence>
<evidence type="ECO:0000313" key="2">
    <source>
        <dbReference type="EMBL" id="MED6261426.1"/>
    </source>
</evidence>
<keyword evidence="1" id="KW-1133">Transmembrane helix</keyword>
<evidence type="ECO:0000256" key="1">
    <source>
        <dbReference type="SAM" id="Phobius"/>
    </source>
</evidence>
<dbReference type="Proteomes" id="UP001345963">
    <property type="component" value="Unassembled WGS sequence"/>
</dbReference>
<accession>A0ABU7CEP2</accession>
<gene>
    <name evidence="2" type="ORF">ATANTOWER_005069</name>
</gene>